<evidence type="ECO:0000313" key="1">
    <source>
        <dbReference type="EMBL" id="KAE9334853.1"/>
    </source>
</evidence>
<keyword evidence="2" id="KW-1185">Reference proteome</keyword>
<protein>
    <submittedName>
        <fullName evidence="1">Uncharacterized protein</fullName>
    </submittedName>
</protein>
<reference evidence="1 2" key="1">
    <citation type="submission" date="2018-08" db="EMBL/GenBank/DDBJ databases">
        <title>Genomic investigation of the strawberry pathogen Phytophthora fragariae indicates pathogenicity is determined by transcriptional variation in three key races.</title>
        <authorList>
            <person name="Adams T.M."/>
            <person name="Armitage A.D."/>
            <person name="Sobczyk M.K."/>
            <person name="Bates H.J."/>
            <person name="Dunwell J.M."/>
            <person name="Nellist C.F."/>
            <person name="Harrison R.J."/>
        </authorList>
    </citation>
    <scope>NUCLEOTIDE SEQUENCE [LARGE SCALE GENOMIC DNA]</scope>
    <source>
        <strain evidence="1 2">SCRP333</strain>
    </source>
</reference>
<proteinExistence type="predicted"/>
<organism evidence="1 2">
    <name type="scientific">Phytophthora rubi</name>
    <dbReference type="NCBI Taxonomy" id="129364"/>
    <lineage>
        <taxon>Eukaryota</taxon>
        <taxon>Sar</taxon>
        <taxon>Stramenopiles</taxon>
        <taxon>Oomycota</taxon>
        <taxon>Peronosporomycetes</taxon>
        <taxon>Peronosporales</taxon>
        <taxon>Peronosporaceae</taxon>
        <taxon>Phytophthora</taxon>
    </lineage>
</organism>
<sequence length="116" mass="13095">MDGAAYHKRDIRKSPRKSWLKADTQEWLGKNLGMVSSPNAAIDTLIQLVEFCRPAPLYMEVDIAAKYGHRNRIEKKPAKNGKEVVAKVIEEIEACKGGWFTVYRHVLKNEDAIVAA</sequence>
<dbReference type="Proteomes" id="UP000434957">
    <property type="component" value="Unassembled WGS sequence"/>
</dbReference>
<dbReference type="EMBL" id="QXFT01000837">
    <property type="protein sequence ID" value="KAE9334853.1"/>
    <property type="molecule type" value="Genomic_DNA"/>
</dbReference>
<gene>
    <name evidence="1" type="ORF">PR003_g13309</name>
</gene>
<name>A0A6A4F5W1_9STRA</name>
<dbReference type="AlphaFoldDB" id="A0A6A4F5W1"/>
<evidence type="ECO:0000313" key="2">
    <source>
        <dbReference type="Proteomes" id="UP000434957"/>
    </source>
</evidence>
<accession>A0A6A4F5W1</accession>
<comment type="caution">
    <text evidence="1">The sequence shown here is derived from an EMBL/GenBank/DDBJ whole genome shotgun (WGS) entry which is preliminary data.</text>
</comment>